<evidence type="ECO:0000256" key="1">
    <source>
        <dbReference type="ARBA" id="ARBA00023015"/>
    </source>
</evidence>
<organism evidence="6 7">
    <name type="scientific">Abyssobacteria bacterium (strain SURF_5)</name>
    <dbReference type="NCBI Taxonomy" id="2093360"/>
    <lineage>
        <taxon>Bacteria</taxon>
        <taxon>Pseudomonadati</taxon>
        <taxon>Candidatus Hydrogenedentota</taxon>
        <taxon>Candidatus Abyssobacteria</taxon>
    </lineage>
</organism>
<accession>A0A3A4NRL1</accession>
<dbReference type="Proteomes" id="UP000265882">
    <property type="component" value="Unassembled WGS sequence"/>
</dbReference>
<dbReference type="InterPro" id="IPR001647">
    <property type="entry name" value="HTH_TetR"/>
</dbReference>
<feature type="domain" description="HTH tetR-type" evidence="5">
    <location>
        <begin position="90"/>
        <end position="150"/>
    </location>
</feature>
<evidence type="ECO:0000313" key="6">
    <source>
        <dbReference type="EMBL" id="RJP23203.1"/>
    </source>
</evidence>
<keyword evidence="2 4" id="KW-0238">DNA-binding</keyword>
<dbReference type="PANTHER" id="PTHR30055:SF234">
    <property type="entry name" value="HTH-TYPE TRANSCRIPTIONAL REGULATOR BETI"/>
    <property type="match status" value="1"/>
</dbReference>
<dbReference type="Gene3D" id="1.10.357.10">
    <property type="entry name" value="Tetracycline Repressor, domain 2"/>
    <property type="match status" value="1"/>
</dbReference>
<sequence length="282" mass="32430">MFRSILSRPFWQSQGKSRTWAMAFRRGFGQVVAERTGGREEGLDKEGSQGYNNAAMIDNNVMSDARNPLSRDYLLNFDEDPKALHEKAAELTRRKLLRAAMECFAESGFQAASIREIARRAGLTMGAVYHHFSGKKGLLMKLNRFRQEKSNRLLSEALASEEDFFEGLREALERQFHFLAVDPLLRGITREYMSMALVDADFKAMHSQADREFEEIVVPEIKRQYPHMKKRRRDLLVQMLFVSFEGLLTALVVDSPVVSRPENIVNGVVNAFRREFEKSENK</sequence>
<dbReference type="EMBL" id="QZKU01000049">
    <property type="protein sequence ID" value="RJP23203.1"/>
    <property type="molecule type" value="Genomic_DNA"/>
</dbReference>
<dbReference type="InterPro" id="IPR023772">
    <property type="entry name" value="DNA-bd_HTH_TetR-type_CS"/>
</dbReference>
<dbReference type="PANTHER" id="PTHR30055">
    <property type="entry name" value="HTH-TYPE TRANSCRIPTIONAL REGULATOR RUTR"/>
    <property type="match status" value="1"/>
</dbReference>
<evidence type="ECO:0000313" key="7">
    <source>
        <dbReference type="Proteomes" id="UP000265882"/>
    </source>
</evidence>
<evidence type="ECO:0000256" key="3">
    <source>
        <dbReference type="ARBA" id="ARBA00023163"/>
    </source>
</evidence>
<dbReference type="PROSITE" id="PS50977">
    <property type="entry name" value="HTH_TETR_2"/>
    <property type="match status" value="1"/>
</dbReference>
<keyword evidence="1" id="KW-0805">Transcription regulation</keyword>
<protein>
    <submittedName>
        <fullName evidence="6">TetR/AcrR family transcriptional regulator</fullName>
    </submittedName>
</protein>
<dbReference type="InterPro" id="IPR050109">
    <property type="entry name" value="HTH-type_TetR-like_transc_reg"/>
</dbReference>
<keyword evidence="3" id="KW-0804">Transcription</keyword>
<dbReference type="AlphaFoldDB" id="A0A3A4NRL1"/>
<comment type="caution">
    <text evidence="6">The sequence shown here is derived from an EMBL/GenBank/DDBJ whole genome shotgun (WGS) entry which is preliminary data.</text>
</comment>
<dbReference type="PRINTS" id="PR00455">
    <property type="entry name" value="HTHTETR"/>
</dbReference>
<feature type="DNA-binding region" description="H-T-H motif" evidence="4">
    <location>
        <begin position="113"/>
        <end position="132"/>
    </location>
</feature>
<reference evidence="6 7" key="1">
    <citation type="journal article" date="2017" name="ISME J.">
        <title>Energy and carbon metabolisms in a deep terrestrial subsurface fluid microbial community.</title>
        <authorList>
            <person name="Momper L."/>
            <person name="Jungbluth S.P."/>
            <person name="Lee M.D."/>
            <person name="Amend J.P."/>
        </authorList>
    </citation>
    <scope>NUCLEOTIDE SEQUENCE [LARGE SCALE GENOMIC DNA]</scope>
    <source>
        <strain evidence="6">SURF_5</strain>
    </source>
</reference>
<name>A0A3A4NRL1_ABYX5</name>
<gene>
    <name evidence="6" type="ORF">C4520_06815</name>
</gene>
<evidence type="ECO:0000259" key="5">
    <source>
        <dbReference type="PROSITE" id="PS50977"/>
    </source>
</evidence>
<dbReference type="PROSITE" id="PS01081">
    <property type="entry name" value="HTH_TETR_1"/>
    <property type="match status" value="1"/>
</dbReference>
<evidence type="ECO:0000256" key="2">
    <source>
        <dbReference type="ARBA" id="ARBA00023125"/>
    </source>
</evidence>
<dbReference type="SUPFAM" id="SSF46689">
    <property type="entry name" value="Homeodomain-like"/>
    <property type="match status" value="1"/>
</dbReference>
<proteinExistence type="predicted"/>
<dbReference type="InterPro" id="IPR009057">
    <property type="entry name" value="Homeodomain-like_sf"/>
</dbReference>
<dbReference type="Pfam" id="PF00440">
    <property type="entry name" value="TetR_N"/>
    <property type="match status" value="1"/>
</dbReference>
<evidence type="ECO:0000256" key="4">
    <source>
        <dbReference type="PROSITE-ProRule" id="PRU00335"/>
    </source>
</evidence>
<dbReference type="GO" id="GO:0000976">
    <property type="term" value="F:transcription cis-regulatory region binding"/>
    <property type="evidence" value="ECO:0007669"/>
    <property type="project" value="TreeGrafter"/>
</dbReference>
<dbReference type="GO" id="GO:0003700">
    <property type="term" value="F:DNA-binding transcription factor activity"/>
    <property type="evidence" value="ECO:0007669"/>
    <property type="project" value="TreeGrafter"/>
</dbReference>